<dbReference type="RefSeq" id="WP_001171491.1">
    <property type="nucleotide sequence ID" value="NZ_JPHZ01000035.1"/>
</dbReference>
<keyword evidence="1" id="KW-0732">Signal</keyword>
<dbReference type="PATRIC" id="fig|1409923.3.peg.3932"/>
<proteinExistence type="predicted"/>
<evidence type="ECO:0000313" key="3">
    <source>
        <dbReference type="Proteomes" id="UP000036122"/>
    </source>
</evidence>
<comment type="caution">
    <text evidence="2">The sequence shown here is derived from an EMBL/GenBank/DDBJ whole genome shotgun (WGS) entry which is preliminary data.</text>
</comment>
<feature type="chain" id="PRO_5005249460" description="Lipoprotein" evidence="1">
    <location>
        <begin position="22"/>
        <end position="106"/>
    </location>
</feature>
<evidence type="ECO:0000313" key="2">
    <source>
        <dbReference type="EMBL" id="KLT84368.1"/>
    </source>
</evidence>
<organism evidence="2 3">
    <name type="scientific">Acinetobacter baumannii MRSN 3527</name>
    <dbReference type="NCBI Taxonomy" id="1409923"/>
    <lineage>
        <taxon>Bacteria</taxon>
        <taxon>Pseudomonadati</taxon>
        <taxon>Pseudomonadota</taxon>
        <taxon>Gammaproteobacteria</taxon>
        <taxon>Moraxellales</taxon>
        <taxon>Moraxellaceae</taxon>
        <taxon>Acinetobacter</taxon>
        <taxon>Acinetobacter calcoaceticus/baumannii complex</taxon>
    </lineage>
</organism>
<sequence>MQKNSFCLIVCCFIFGSSAQAASDEKVKDCLTLEKVAEFTMEYRQKGGVLSDLYKMDFGSKDRNKIVRLMAEEAFEIPRYQSAKVQQDAIKNFKNDKFLYCLKHLK</sequence>
<name>A0A0J1CYI6_ACIBA</name>
<dbReference type="EMBL" id="JPHZ01000035">
    <property type="protein sequence ID" value="KLT84368.1"/>
    <property type="molecule type" value="Genomic_DNA"/>
</dbReference>
<gene>
    <name evidence="2" type="ORF">T630_2875</name>
</gene>
<dbReference type="Proteomes" id="UP000036122">
    <property type="component" value="Unassembled WGS sequence"/>
</dbReference>
<protein>
    <recommendedName>
        <fullName evidence="4">Lipoprotein</fullName>
    </recommendedName>
</protein>
<accession>A0A0J1CYI6</accession>
<evidence type="ECO:0008006" key="4">
    <source>
        <dbReference type="Google" id="ProtNLM"/>
    </source>
</evidence>
<dbReference type="AlphaFoldDB" id="A0A0J1CYI6"/>
<feature type="signal peptide" evidence="1">
    <location>
        <begin position="1"/>
        <end position="21"/>
    </location>
</feature>
<reference evidence="2 3" key="1">
    <citation type="submission" date="2014-07" db="EMBL/GenBank/DDBJ databases">
        <authorList>
            <person name="Harkins D.M."/>
            <person name="Lesho E."/>
            <person name="Waterman P.E."/>
            <person name="Chan A."/>
            <person name="Fouts D.E."/>
        </authorList>
    </citation>
    <scope>NUCLEOTIDE SEQUENCE [LARGE SCALE GENOMIC DNA]</scope>
    <source>
        <strain evidence="2 3">MRSN 3527</strain>
    </source>
</reference>
<evidence type="ECO:0000256" key="1">
    <source>
        <dbReference type="SAM" id="SignalP"/>
    </source>
</evidence>